<dbReference type="SUPFAM" id="SSF57850">
    <property type="entry name" value="RING/U-box"/>
    <property type="match status" value="1"/>
</dbReference>
<dbReference type="GO" id="GO:0061630">
    <property type="term" value="F:ubiquitin protein ligase activity"/>
    <property type="evidence" value="ECO:0007669"/>
    <property type="project" value="UniProtKB-EC"/>
</dbReference>
<evidence type="ECO:0000256" key="14">
    <source>
        <dbReference type="ARBA" id="ARBA00022786"/>
    </source>
</evidence>
<keyword evidence="7" id="KW-0945">Host-virus interaction</keyword>
<dbReference type="GO" id="GO:0003677">
    <property type="term" value="F:DNA binding"/>
    <property type="evidence" value="ECO:0007669"/>
    <property type="project" value="UniProtKB-KW"/>
</dbReference>
<dbReference type="CDD" id="cd23130">
    <property type="entry name" value="RING-HC_EHV1-like"/>
    <property type="match status" value="1"/>
</dbReference>
<keyword evidence="19" id="KW-0238">DNA-binding</keyword>
<evidence type="ECO:0000256" key="7">
    <source>
        <dbReference type="ARBA" id="ARBA00022581"/>
    </source>
</evidence>
<evidence type="ECO:0000256" key="26">
    <source>
        <dbReference type="PROSITE-ProRule" id="PRU00175"/>
    </source>
</evidence>
<name>B7FEK5_9ALPH</name>
<evidence type="ECO:0000256" key="1">
    <source>
        <dbReference type="ARBA" id="ARBA00000900"/>
    </source>
</evidence>
<keyword evidence="3" id="KW-1098">Inhibition of host mitotic exit by virus</keyword>
<feature type="domain" description="RING-type" evidence="28">
    <location>
        <begin position="8"/>
        <end position="47"/>
    </location>
</feature>
<evidence type="ECO:0000256" key="12">
    <source>
        <dbReference type="ARBA" id="ARBA00022723"/>
    </source>
</evidence>
<dbReference type="FunFam" id="3.30.40.10:FF:000136">
    <property type="entry name" value="E3 ubiquitin-protein ligase Topors"/>
    <property type="match status" value="1"/>
</dbReference>
<evidence type="ECO:0000259" key="28">
    <source>
        <dbReference type="PROSITE" id="PS50089"/>
    </source>
</evidence>
<evidence type="ECO:0000256" key="10">
    <source>
        <dbReference type="ARBA" id="ARBA00022679"/>
    </source>
</evidence>
<comment type="catalytic activity">
    <reaction evidence="1">
        <text>S-ubiquitinyl-[E2 ubiquitin-conjugating enzyme]-L-cysteine + [acceptor protein]-L-lysine = [E2 ubiquitin-conjugating enzyme]-L-cysteine + N(6)-ubiquitinyl-[acceptor protein]-L-lysine.</text>
        <dbReference type="EC" id="2.3.2.27"/>
    </reaction>
</comment>
<keyword evidence="13 26" id="KW-0863">Zinc-finger</keyword>
<evidence type="ECO:0000256" key="5">
    <source>
        <dbReference type="ARBA" id="ARBA00022491"/>
    </source>
</evidence>
<feature type="compositionally biased region" description="Polar residues" evidence="27">
    <location>
        <begin position="327"/>
        <end position="336"/>
    </location>
</feature>
<dbReference type="Gene3D" id="3.30.40.10">
    <property type="entry name" value="Zinc/RING finger domain, C3HC4 (zinc finger)"/>
    <property type="match status" value="1"/>
</dbReference>
<evidence type="ECO:0000256" key="4">
    <source>
        <dbReference type="ARBA" id="ARBA00022482"/>
    </source>
</evidence>
<evidence type="ECO:0000256" key="22">
    <source>
        <dbReference type="ARBA" id="ARBA00023280"/>
    </source>
</evidence>
<evidence type="ECO:0000256" key="24">
    <source>
        <dbReference type="ARBA" id="ARBA00070558"/>
    </source>
</evidence>
<sequence>MATVAERCPICLEDPSNYSMALPCLHAFCYVCITRWIRQNPTCPLCKVPVESVVHTIESDSEFKETKVSVEFDYDSEEDEDSFEGQFLAVDTGDAPANISAWNGPMAFVPLNANGTAGAPRLQPLVDWLCDRLDQLFDTPELALVMRNIVMDTLCEHGCNEEELTRQFWPMFHEDTVPFVTDLIVQAELCVASRPILPIARGRGVEYIDSSSSSSSGEETDSDTEVDPNNLTDPEDTSDDTSTDNSSAPAPAPRQEDARPTRARPGPPTRGRRRGRRPAAPGPVGRRSARLRRRQPRRTNPRTHGEDNGDIIDLTQDSDGDTEPADVSSSLNTTDQPVLIPDDEEEEAGPSSPPASSSSAIICLVSTPTLASEEPPRDQPVAPSGSSSGELPARPRCSLREFARRFMALAPRDISTGEAAGSGRWGMGPRAAEPFAAAVVLVDRSSEGAGIFGGRVAQHVRRRTEDESARRRGNVLLRPRRQSVPSVPYPDTSPLIRQGVQRVRDLQRAFQTQPPEPEEMRCPHNCQRYRRNQ</sequence>
<keyword evidence="11" id="KW-1128">Modulation of host ubiquitin pathway by viral E3 ligase</keyword>
<dbReference type="SMART" id="SM00184">
    <property type="entry name" value="RING"/>
    <property type="match status" value="1"/>
</dbReference>
<protein>
    <recommendedName>
        <fullName evidence="24">E3 ubiquitin-protein ligase ICP0</fullName>
        <ecNumber evidence="2">2.3.2.27</ecNumber>
    </recommendedName>
    <alternativeName>
        <fullName evidence="25">RING-type E3 ubiquitin transferase ICP0</fullName>
    </alternativeName>
</protein>
<keyword evidence="14" id="KW-0833">Ubl conjugation pathway</keyword>
<reference evidence="29 30" key="1">
    <citation type="journal article" date="2008" name="Emerg. Infect. Dis.">
        <title>Equine herpesvirus type 9 in giraffe with encephalitis.</title>
        <authorList>
            <person name="Kasem S."/>
            <person name="Yamada S."/>
            <person name="Kiupel M."/>
            <person name="Woodruff M."/>
            <person name="Ohya K."/>
            <person name="Fukushi H."/>
        </authorList>
    </citation>
    <scope>NUCLEOTIDE SEQUENCE [LARGE SCALE GENOMIC DNA]</scope>
    <source>
        <strain evidence="29">P19</strain>
    </source>
</reference>
<evidence type="ECO:0000256" key="17">
    <source>
        <dbReference type="ARBA" id="ARBA00022931"/>
    </source>
</evidence>
<keyword evidence="5" id="KW-0678">Repressor</keyword>
<organism evidence="29 30">
    <name type="scientific">Equid alphaherpesvirus 9</name>
    <dbReference type="NCBI Taxonomy" id="55744"/>
    <lineage>
        <taxon>Viruses</taxon>
        <taxon>Duplodnaviria</taxon>
        <taxon>Heunggongvirae</taxon>
        <taxon>Peploviricota</taxon>
        <taxon>Herviviricetes</taxon>
        <taxon>Herpesvirales</taxon>
        <taxon>Orthoherpesviridae</taxon>
        <taxon>Alphaherpesvirinae</taxon>
        <taxon>Varicellovirus</taxon>
        <taxon>Varicellovirus equidalpha9</taxon>
    </lineage>
</organism>
<dbReference type="EC" id="2.3.2.27" evidence="2"/>
<dbReference type="KEGG" id="vg:7070118"/>
<evidence type="ECO:0000256" key="27">
    <source>
        <dbReference type="SAM" id="MobiDB-lite"/>
    </source>
</evidence>
<keyword evidence="20" id="KW-0010">Activator</keyword>
<feature type="compositionally biased region" description="Acidic residues" evidence="27">
    <location>
        <begin position="233"/>
        <end position="242"/>
    </location>
</feature>
<evidence type="ECO:0000256" key="19">
    <source>
        <dbReference type="ARBA" id="ARBA00023125"/>
    </source>
</evidence>
<dbReference type="InterPro" id="IPR017907">
    <property type="entry name" value="Znf_RING_CS"/>
</dbReference>
<dbReference type="InterPro" id="IPR013083">
    <property type="entry name" value="Znf_RING/FYVE/PHD"/>
</dbReference>
<evidence type="ECO:0000256" key="9">
    <source>
        <dbReference type="ARBA" id="ARBA00022662"/>
    </source>
</evidence>
<evidence type="ECO:0000313" key="29">
    <source>
        <dbReference type="EMBL" id="BAH02488.1"/>
    </source>
</evidence>
<dbReference type="GO" id="GO:0000209">
    <property type="term" value="P:protein polyubiquitination"/>
    <property type="evidence" value="ECO:0007669"/>
    <property type="project" value="TreeGrafter"/>
</dbReference>
<dbReference type="GO" id="GO:0008270">
    <property type="term" value="F:zinc ion binding"/>
    <property type="evidence" value="ECO:0007669"/>
    <property type="project" value="UniProtKB-KW"/>
</dbReference>
<evidence type="ECO:0000256" key="20">
    <source>
        <dbReference type="ARBA" id="ARBA00023159"/>
    </source>
</evidence>
<keyword evidence="21" id="KW-0804">Transcription</keyword>
<evidence type="ECO:0000256" key="11">
    <source>
        <dbReference type="ARBA" id="ARBA00022711"/>
    </source>
</evidence>
<dbReference type="Pfam" id="PF00097">
    <property type="entry name" value="zf-C3HC4"/>
    <property type="match status" value="1"/>
</dbReference>
<keyword evidence="22" id="KW-0899">Viral immunoevasion</keyword>
<dbReference type="PROSITE" id="PS00518">
    <property type="entry name" value="ZF_RING_1"/>
    <property type="match status" value="1"/>
</dbReference>
<evidence type="ECO:0000256" key="25">
    <source>
        <dbReference type="ARBA" id="ARBA00082466"/>
    </source>
</evidence>
<keyword evidence="10" id="KW-0808">Transferase</keyword>
<dbReference type="PANTHER" id="PTHR46077">
    <property type="entry name" value="E3 UBIQUITIN-PROTEIN LIGASE TOPORS"/>
    <property type="match status" value="1"/>
</dbReference>
<evidence type="ECO:0000256" key="2">
    <source>
        <dbReference type="ARBA" id="ARBA00012483"/>
    </source>
</evidence>
<keyword evidence="8" id="KW-1090">Inhibition of host innate immune response by virus</keyword>
<keyword evidence="15" id="KW-0862">Zinc</keyword>
<keyword evidence="12" id="KW-0479">Metal-binding</keyword>
<dbReference type="Proteomes" id="UP000129658">
    <property type="component" value="Segment"/>
</dbReference>
<accession>B7FEK5</accession>
<evidence type="ECO:0000256" key="16">
    <source>
        <dbReference type="ARBA" id="ARBA00022843"/>
    </source>
</evidence>
<dbReference type="GO" id="GO:0039548">
    <property type="term" value="P:symbiont-mediated suppression of host cytoplasmic pattern recognition receptor signaling pathway via inhibition of IRF3 activity"/>
    <property type="evidence" value="ECO:0007669"/>
    <property type="project" value="UniProtKB-KW"/>
</dbReference>
<dbReference type="InterPro" id="IPR001841">
    <property type="entry name" value="Znf_RING"/>
</dbReference>
<evidence type="ECO:0000256" key="18">
    <source>
        <dbReference type="ARBA" id="ARBA00023015"/>
    </source>
</evidence>
<keyword evidence="4" id="KW-1113">Inhibition of host RLR pathway by virus</keyword>
<dbReference type="GO" id="GO:0039648">
    <property type="term" value="P:symbiont-mediated perturbation of host ubiquitin-like protein modification"/>
    <property type="evidence" value="ECO:0007669"/>
    <property type="project" value="UniProtKB-KW"/>
</dbReference>
<evidence type="ECO:0000256" key="8">
    <source>
        <dbReference type="ARBA" id="ARBA00022632"/>
    </source>
</evidence>
<keyword evidence="6" id="KW-1121">Modulation of host cell cycle by virus</keyword>
<feature type="region of interest" description="Disordered" evidence="27">
    <location>
        <begin position="510"/>
        <end position="533"/>
    </location>
</feature>
<proteinExistence type="predicted"/>
<keyword evidence="30" id="KW-1185">Reference proteome</keyword>
<dbReference type="PANTHER" id="PTHR46077:SF1">
    <property type="entry name" value="TOP1 BINDING ARGININE_SERINE RICH PROTEIN, E3 UBIQUITIN LIGASE"/>
    <property type="match status" value="1"/>
</dbReference>
<dbReference type="EMBL" id="AP010838">
    <property type="protein sequence ID" value="BAH02488.1"/>
    <property type="molecule type" value="Genomic_DNA"/>
</dbReference>
<evidence type="ECO:0000256" key="3">
    <source>
        <dbReference type="ARBA" id="ARBA00022444"/>
    </source>
</evidence>
<feature type="region of interest" description="Disordered" evidence="27">
    <location>
        <begin position="206"/>
        <end position="395"/>
    </location>
</feature>
<dbReference type="PROSITE" id="PS50089">
    <property type="entry name" value="ZF_RING_2"/>
    <property type="match status" value="1"/>
</dbReference>
<keyword evidence="16" id="KW-0832">Ubl conjugation</keyword>
<dbReference type="InterPro" id="IPR018957">
    <property type="entry name" value="Znf_C3HC4_RING-type"/>
</dbReference>
<dbReference type="GO" id="GO:0006513">
    <property type="term" value="P:protein monoubiquitination"/>
    <property type="evidence" value="ECO:0007669"/>
    <property type="project" value="TreeGrafter"/>
</dbReference>
<dbReference type="GO" id="GO:0039593">
    <property type="term" value="P:symbiont-mediated perturbation of host exit from mitosis"/>
    <property type="evidence" value="ECO:0007669"/>
    <property type="project" value="UniProtKB-KW"/>
</dbReference>
<evidence type="ECO:0000256" key="6">
    <source>
        <dbReference type="ARBA" id="ARBA00022504"/>
    </source>
</evidence>
<dbReference type="GeneID" id="7070118"/>
<feature type="compositionally biased region" description="Basic residues" evidence="27">
    <location>
        <begin position="287"/>
        <end position="301"/>
    </location>
</feature>
<evidence type="ECO:0000256" key="13">
    <source>
        <dbReference type="ARBA" id="ARBA00022771"/>
    </source>
</evidence>
<evidence type="ECO:0000256" key="15">
    <source>
        <dbReference type="ARBA" id="ARBA00022833"/>
    </source>
</evidence>
<evidence type="ECO:0000256" key="23">
    <source>
        <dbReference type="ARBA" id="ARBA00056626"/>
    </source>
</evidence>
<keyword evidence="17" id="KW-1092">Inhibition of host IRF3 by virus</keyword>
<dbReference type="GO" id="GO:0075342">
    <property type="term" value="P:symbiont-mediated disruption of host cell PML body"/>
    <property type="evidence" value="ECO:0007669"/>
    <property type="project" value="UniProtKB-ARBA"/>
</dbReference>
<evidence type="ECO:0000256" key="21">
    <source>
        <dbReference type="ARBA" id="ARBA00023163"/>
    </source>
</evidence>
<keyword evidence="18" id="KW-0805">Transcription regulation</keyword>
<evidence type="ECO:0000313" key="30">
    <source>
        <dbReference type="Proteomes" id="UP000129658"/>
    </source>
</evidence>
<comment type="function">
    <text evidence="23">Evades nuclear antiviral defenses triggered by dsDNA viruses. Acts during the initial stages of lytic infection and the reactivation of latent viral genome. Prevents the antiviral effect of nuclear bodies by degrading host PML and SP100.</text>
</comment>
<dbReference type="RefSeq" id="YP_002333544.1">
    <property type="nucleotide sequence ID" value="NC_011644.1"/>
</dbReference>
<keyword evidence="9" id="KW-1130">Modulation of host ubiquitin pathway by virus</keyword>